<evidence type="ECO:0000313" key="1">
    <source>
        <dbReference type="EMBL" id="EOT28898.1"/>
    </source>
</evidence>
<dbReference type="PANTHER" id="PTHR48098">
    <property type="entry name" value="ENTEROCHELIN ESTERASE-RELATED"/>
    <property type="match status" value="1"/>
</dbReference>
<dbReference type="PATRIC" id="fig|1139996.3.peg.1401"/>
<dbReference type="PANTHER" id="PTHR48098:SF6">
    <property type="entry name" value="FERRI-BACILLIBACTIN ESTERASE BESA"/>
    <property type="match status" value="1"/>
</dbReference>
<dbReference type="RefSeq" id="WP_016175215.1">
    <property type="nucleotide sequence ID" value="NZ_KE136389.1"/>
</dbReference>
<dbReference type="STRING" id="41997.RV16_GL001667"/>
<dbReference type="EMBL" id="AHYT01000005">
    <property type="protein sequence ID" value="EOT28898.1"/>
    <property type="molecule type" value="Genomic_DNA"/>
</dbReference>
<dbReference type="InterPro" id="IPR029058">
    <property type="entry name" value="AB_hydrolase_fold"/>
</dbReference>
<organism evidence="1 2">
    <name type="scientific">Enterococcus saccharolyticus subsp. saccharolyticus ATCC 43076</name>
    <dbReference type="NCBI Taxonomy" id="1139996"/>
    <lineage>
        <taxon>Bacteria</taxon>
        <taxon>Bacillati</taxon>
        <taxon>Bacillota</taxon>
        <taxon>Bacilli</taxon>
        <taxon>Lactobacillales</taxon>
        <taxon>Enterococcaceae</taxon>
        <taxon>Enterococcus</taxon>
    </lineage>
</organism>
<evidence type="ECO:0000313" key="2">
    <source>
        <dbReference type="Proteomes" id="UP000014136"/>
    </source>
</evidence>
<comment type="caution">
    <text evidence="1">The sequence shown here is derived from an EMBL/GenBank/DDBJ whole genome shotgun (WGS) entry which is preliminary data.</text>
</comment>
<proteinExistence type="predicted"/>
<accession>S0JLX6</accession>
<dbReference type="InterPro" id="IPR000801">
    <property type="entry name" value="Esterase-like"/>
</dbReference>
<dbReference type="Pfam" id="PF00756">
    <property type="entry name" value="Esterase"/>
    <property type="match status" value="1"/>
</dbReference>
<keyword evidence="2" id="KW-1185">Reference proteome</keyword>
<dbReference type="Proteomes" id="UP000014136">
    <property type="component" value="Unassembled WGS sequence"/>
</dbReference>
<name>S0JLX6_9ENTE</name>
<protein>
    <recommendedName>
        <fullName evidence="3">Carbohydrate esterase</fullName>
    </recommendedName>
</protein>
<sequence length="248" mass="28876">MIEKFEHYFPLKQTFKQIHVYLPDDYADSEERYPVMYMYDGHNLFNDHDATYGTSWGLKDFLEQYDKRLIIVGIECSHNGNERLDEYCPYPIETSFFGTMNGYGDKLMDWVVHDLKAHIDESYRTYPFREATAIGGSSMGGLMAFYSVIAYNSYFSKAACLSPSISLCLDQLKAEWFHHNISPDTRVYFSFGEREIAGREQVLADVGYFNDQLVQQGGTSYIHVQKNGGHNETTWKKQNQLFMDILWK</sequence>
<dbReference type="SUPFAM" id="SSF53474">
    <property type="entry name" value="alpha/beta-Hydrolases"/>
    <property type="match status" value="1"/>
</dbReference>
<dbReference type="HOGENOM" id="CLU_039834_1_1_9"/>
<dbReference type="Gene3D" id="3.40.50.1820">
    <property type="entry name" value="alpha/beta hydrolase"/>
    <property type="match status" value="1"/>
</dbReference>
<evidence type="ECO:0008006" key="3">
    <source>
        <dbReference type="Google" id="ProtNLM"/>
    </source>
</evidence>
<dbReference type="AlphaFoldDB" id="S0JLX6"/>
<dbReference type="eggNOG" id="COG2819">
    <property type="taxonomic scope" value="Bacteria"/>
</dbReference>
<gene>
    <name evidence="1" type="ORF">OMQ_01420</name>
</gene>
<reference evidence="1 2" key="1">
    <citation type="submission" date="2013-03" db="EMBL/GenBank/DDBJ databases">
        <title>The Genome Sequence of Enterococcus saccharolyticus ATCC_43076 (Illumina only assembly).</title>
        <authorList>
            <consortium name="The Broad Institute Genomics Platform"/>
            <consortium name="The Broad Institute Genome Sequencing Center for Infectious Disease"/>
            <person name="Earl A."/>
            <person name="Russ C."/>
            <person name="Gilmore M."/>
            <person name="Surin D."/>
            <person name="Walker B."/>
            <person name="Young S."/>
            <person name="Zeng Q."/>
            <person name="Gargeya S."/>
            <person name="Fitzgerald M."/>
            <person name="Haas B."/>
            <person name="Abouelleil A."/>
            <person name="Allen A.W."/>
            <person name="Alvarado L."/>
            <person name="Arachchi H.M."/>
            <person name="Berlin A.M."/>
            <person name="Chapman S.B."/>
            <person name="Gainer-Dewar J."/>
            <person name="Goldberg J."/>
            <person name="Griggs A."/>
            <person name="Gujja S."/>
            <person name="Hansen M."/>
            <person name="Howarth C."/>
            <person name="Imamovic A."/>
            <person name="Ireland A."/>
            <person name="Larimer J."/>
            <person name="McCowan C."/>
            <person name="Murphy C."/>
            <person name="Pearson M."/>
            <person name="Poon T.W."/>
            <person name="Priest M."/>
            <person name="Roberts A."/>
            <person name="Saif S."/>
            <person name="Shea T."/>
            <person name="Sisk P."/>
            <person name="Sykes S."/>
            <person name="Wortman J."/>
            <person name="Nusbaum C."/>
            <person name="Birren B."/>
        </authorList>
    </citation>
    <scope>NUCLEOTIDE SEQUENCE [LARGE SCALE GENOMIC DNA]</scope>
    <source>
        <strain evidence="1 2">ATCC 43076</strain>
    </source>
</reference>
<dbReference type="InterPro" id="IPR050583">
    <property type="entry name" value="Mycobacterial_A85_antigen"/>
</dbReference>
<dbReference type="OrthoDB" id="9784036at2"/>